<keyword evidence="1" id="KW-1133">Transmembrane helix</keyword>
<reference evidence="2" key="1">
    <citation type="submission" date="2022-07" db="EMBL/GenBank/DDBJ databases">
        <title>Phylogenomic reconstructions and comparative analyses of Kickxellomycotina fungi.</title>
        <authorList>
            <person name="Reynolds N.K."/>
            <person name="Stajich J.E."/>
            <person name="Barry K."/>
            <person name="Grigoriev I.V."/>
            <person name="Crous P."/>
            <person name="Smith M.E."/>
        </authorList>
    </citation>
    <scope>NUCLEOTIDE SEQUENCE</scope>
    <source>
        <strain evidence="2">RSA 476</strain>
    </source>
</reference>
<gene>
    <name evidence="2" type="ORF">GGH94_004133</name>
</gene>
<name>A0A9W8M5I8_9FUNG</name>
<keyword evidence="1" id="KW-0812">Transmembrane</keyword>
<protein>
    <recommendedName>
        <fullName evidence="4">Cora-domain-containing protein</fullName>
    </recommendedName>
</protein>
<dbReference type="InterPro" id="IPR045861">
    <property type="entry name" value="CorA_cytoplasmic_dom"/>
</dbReference>
<dbReference type="EMBL" id="JANBUY010000157">
    <property type="protein sequence ID" value="KAJ2862651.1"/>
    <property type="molecule type" value="Genomic_DNA"/>
</dbReference>
<proteinExistence type="predicted"/>
<sequence length="597" mass="67094">MSSSSSKYAVCVPGVGMATADSVRGLGMDGLSLEQLVERAVSEWEQQQQQLQVHWLHRPPQIPAQASCIWLDVQTATEDDLYALACIFDIDSTTVRHLLSVRAGKMPSTECSVADMSLYLCWAETTATGASAKQYISHGTIDRCEQPEEAGRTESATGSEQPSAALVGGYIPVPPWLQPSATQVRSRLNLGKGRRRQKAEMSEGETAAAGLETVQREQVREMLALLDRPVIANKERTRAALQRWGPEYEQWWQDVLLSTKDEQPRLADKLSRISERLSQGTRDLIGYRLVQAWTRGPVLLTFRTEPSRTVQAVMSELARPSQRLRSIGASAIVEHFMVHWVKTTRDCLGIIERYADRLDHDLTRPVETLSTEAASWTPVIARCRKVALALLRHCQANEAVVIQLCSAIRILRLSGVRGGQGTHGPDAKAVVSEAPGYAEGGLWRQHSEASAILKQYKKAEQRLSRLHTILLDRQRLRLLSTQREIHQYFRILISVSLVFLPIELWYNLDNLNGITTPGTLQPEDSSDEDFLLTVLGMMVWAVAAILIYSVYIQFFERKPESLRMANVSFLKRQQRQLKQRWQQQGRRGNAAKKSDYA</sequence>
<keyword evidence="1" id="KW-0472">Membrane</keyword>
<dbReference type="AlphaFoldDB" id="A0A9W8M5I8"/>
<accession>A0A9W8M5I8</accession>
<feature type="transmembrane region" description="Helical" evidence="1">
    <location>
        <begin position="530"/>
        <end position="554"/>
    </location>
</feature>
<evidence type="ECO:0008006" key="4">
    <source>
        <dbReference type="Google" id="ProtNLM"/>
    </source>
</evidence>
<evidence type="ECO:0000313" key="3">
    <source>
        <dbReference type="Proteomes" id="UP001140074"/>
    </source>
</evidence>
<organism evidence="2 3">
    <name type="scientific">Coemansia aciculifera</name>
    <dbReference type="NCBI Taxonomy" id="417176"/>
    <lineage>
        <taxon>Eukaryota</taxon>
        <taxon>Fungi</taxon>
        <taxon>Fungi incertae sedis</taxon>
        <taxon>Zoopagomycota</taxon>
        <taxon>Kickxellomycotina</taxon>
        <taxon>Kickxellomycetes</taxon>
        <taxon>Kickxellales</taxon>
        <taxon>Kickxellaceae</taxon>
        <taxon>Coemansia</taxon>
    </lineage>
</organism>
<dbReference type="Proteomes" id="UP001140074">
    <property type="component" value="Unassembled WGS sequence"/>
</dbReference>
<evidence type="ECO:0000313" key="2">
    <source>
        <dbReference type="EMBL" id="KAJ2862651.1"/>
    </source>
</evidence>
<keyword evidence="3" id="KW-1185">Reference proteome</keyword>
<dbReference type="SUPFAM" id="SSF143865">
    <property type="entry name" value="CorA soluble domain-like"/>
    <property type="match status" value="1"/>
</dbReference>
<evidence type="ECO:0000256" key="1">
    <source>
        <dbReference type="SAM" id="Phobius"/>
    </source>
</evidence>
<comment type="caution">
    <text evidence="2">The sequence shown here is derived from an EMBL/GenBank/DDBJ whole genome shotgun (WGS) entry which is preliminary data.</text>
</comment>